<dbReference type="eggNOG" id="COG3266">
    <property type="taxonomic scope" value="Bacteria"/>
</dbReference>
<evidence type="ECO:0000313" key="3">
    <source>
        <dbReference type="Proteomes" id="UP000013525"/>
    </source>
</evidence>
<accession>R7WPN5</accession>
<protein>
    <recommendedName>
        <fullName evidence="4">PPE family domain-containing protein</fullName>
    </recommendedName>
</protein>
<evidence type="ECO:0000313" key="2">
    <source>
        <dbReference type="EMBL" id="EOM77268.1"/>
    </source>
</evidence>
<dbReference type="AlphaFoldDB" id="R7WPN5"/>
<evidence type="ECO:0000256" key="1">
    <source>
        <dbReference type="SAM" id="MobiDB-lite"/>
    </source>
</evidence>
<dbReference type="Proteomes" id="UP000013525">
    <property type="component" value="Unassembled WGS sequence"/>
</dbReference>
<sequence>MSDDKNTGQPNTPYYGAPTTFDMPTRGASAPLPPDLTPSPAPTGVLPDSAHFSPASAGPDDGLRSDAALLAERSHLEHDPAYIGDVENYSAMEHADLVAHVQAIDTGVIGALGDAYKQLSADLDIAWDVLALRRILGDGSWTGDAASAAESALATFGSEVSRLNDALNGVGLKLDYAESTASATKIAMPPVPEVVGHPLPLDASTYAARQKQAEGARLEAVRIMTTLYAPGYVSSGSSVPSMPRPSEIAGPGSGGGGGMGSPGGFGGGSGGFSNGTGQHSASSTPTDAMPAADDAASTQAASADGAPAGTQPASAGGTAPGAATTSAASSPYAYGATPSGTSNGTGTSNAQGAGIYGGGGHGSGGGGGFVGGAAGGGGARRSNEREAPSAASGAIPGAAAGAAAAAGANMAKSGMGLGRPGTGMAPMMAAAPGARANGAEDTEHETPSYLVTVENGNELVGEIAPVAPPVLGA</sequence>
<comment type="caution">
    <text evidence="2">The sequence shown here is derived from an EMBL/GenBank/DDBJ whole genome shotgun (WGS) entry which is preliminary data.</text>
</comment>
<feature type="compositionally biased region" description="Pro residues" evidence="1">
    <location>
        <begin position="31"/>
        <end position="41"/>
    </location>
</feature>
<gene>
    <name evidence="2" type="ORF">Rrhod_1371</name>
</gene>
<evidence type="ECO:0008006" key="4">
    <source>
        <dbReference type="Google" id="ProtNLM"/>
    </source>
</evidence>
<dbReference type="RefSeq" id="WP_010837435.1">
    <property type="nucleotide sequence ID" value="NZ_APMY01000048.1"/>
</dbReference>
<keyword evidence="3" id="KW-1185">Reference proteome</keyword>
<feature type="region of interest" description="Disordered" evidence="1">
    <location>
        <begin position="234"/>
        <end position="329"/>
    </location>
</feature>
<name>R7WPN5_9NOCA</name>
<proteinExistence type="predicted"/>
<feature type="compositionally biased region" description="Gly residues" evidence="1">
    <location>
        <begin position="251"/>
        <end position="274"/>
    </location>
</feature>
<organism evidence="2 3">
    <name type="scientific">Rhodococcus rhodnii LMG 5362</name>
    <dbReference type="NCBI Taxonomy" id="1273125"/>
    <lineage>
        <taxon>Bacteria</taxon>
        <taxon>Bacillati</taxon>
        <taxon>Actinomycetota</taxon>
        <taxon>Actinomycetes</taxon>
        <taxon>Mycobacteriales</taxon>
        <taxon>Nocardiaceae</taxon>
        <taxon>Rhodococcus</taxon>
    </lineage>
</organism>
<reference evidence="2 3" key="1">
    <citation type="journal article" date="2013" name="Genome Announc.">
        <title>Draft Genome Sequence of Rhodococcus rhodnii Strain LMG5362, a Symbiont of Rhodnius prolixus (Hemiptera, Reduviidae, Triatominae), the Principle Vector of Trypanosoma cruzi.</title>
        <authorList>
            <person name="Pachebat J.A."/>
            <person name="van Keulen G."/>
            <person name="Whitten M.M."/>
            <person name="Girdwood S."/>
            <person name="Del Sol R."/>
            <person name="Dyson P.J."/>
            <person name="Facey P.D."/>
        </authorList>
    </citation>
    <scope>NUCLEOTIDE SEQUENCE [LARGE SCALE GENOMIC DNA]</scope>
    <source>
        <strain evidence="2 3">LMG 5362</strain>
    </source>
</reference>
<dbReference type="EMBL" id="APMY01000048">
    <property type="protein sequence ID" value="EOM77268.1"/>
    <property type="molecule type" value="Genomic_DNA"/>
</dbReference>
<feature type="region of interest" description="Disordered" evidence="1">
    <location>
        <begin position="1"/>
        <end position="63"/>
    </location>
</feature>
<feature type="compositionally biased region" description="Low complexity" evidence="1">
    <location>
        <begin position="283"/>
        <end position="329"/>
    </location>
</feature>
<dbReference type="PATRIC" id="fig|1273125.3.peg.1325"/>
<feature type="compositionally biased region" description="Low complexity" evidence="1">
    <location>
        <begin position="234"/>
        <end position="246"/>
    </location>
</feature>